<dbReference type="EMBL" id="JAQQXP010000003">
    <property type="protein sequence ID" value="MDC8832498.1"/>
    <property type="molecule type" value="Genomic_DNA"/>
</dbReference>
<comment type="caution">
    <text evidence="2">The sequence shown here is derived from an EMBL/GenBank/DDBJ whole genome shotgun (WGS) entry which is preliminary data.</text>
</comment>
<sequence>MARDFSTINSAGNSRRAAYVVFEGRKPGIYATWEETKEQVHRFSGQSYKGFDS</sequence>
<gene>
    <name evidence="2" type="ORF">OIK42_17210</name>
</gene>
<dbReference type="InterPro" id="IPR011320">
    <property type="entry name" value="RNase_H1_N"/>
</dbReference>
<reference evidence="2 3" key="1">
    <citation type="submission" date="2022-10" db="EMBL/GenBank/DDBJ databases">
        <title>Alteromonas sp. chi3 Genome sequencing.</title>
        <authorList>
            <person name="Park S."/>
        </authorList>
    </citation>
    <scope>NUCLEOTIDE SEQUENCE [LARGE SCALE GENOMIC DNA]</scope>
    <source>
        <strain evidence="3">chi3</strain>
    </source>
</reference>
<keyword evidence="3" id="KW-1185">Reference proteome</keyword>
<dbReference type="SUPFAM" id="SSF55658">
    <property type="entry name" value="L9 N-domain-like"/>
    <property type="match status" value="1"/>
</dbReference>
<dbReference type="InterPro" id="IPR037056">
    <property type="entry name" value="RNase_H1_N_sf"/>
</dbReference>
<evidence type="ECO:0000313" key="2">
    <source>
        <dbReference type="EMBL" id="MDC8832498.1"/>
    </source>
</evidence>
<dbReference type="Gene3D" id="3.40.970.10">
    <property type="entry name" value="Ribonuclease H1, N-terminal domain"/>
    <property type="match status" value="1"/>
</dbReference>
<dbReference type="Proteomes" id="UP001218788">
    <property type="component" value="Unassembled WGS sequence"/>
</dbReference>
<dbReference type="InterPro" id="IPR009027">
    <property type="entry name" value="Ribosomal_bL9/RNase_H1_N"/>
</dbReference>
<dbReference type="Pfam" id="PF01693">
    <property type="entry name" value="Cauli_VI"/>
    <property type="match status" value="1"/>
</dbReference>
<organism evidence="2 3">
    <name type="scientific">Alteromonas gilva</name>
    <dbReference type="NCBI Taxonomy" id="2987522"/>
    <lineage>
        <taxon>Bacteria</taxon>
        <taxon>Pseudomonadati</taxon>
        <taxon>Pseudomonadota</taxon>
        <taxon>Gammaproteobacteria</taxon>
        <taxon>Alteromonadales</taxon>
        <taxon>Alteromonadaceae</taxon>
        <taxon>Alteromonas/Salinimonas group</taxon>
        <taxon>Alteromonas</taxon>
    </lineage>
</organism>
<evidence type="ECO:0000313" key="3">
    <source>
        <dbReference type="Proteomes" id="UP001218788"/>
    </source>
</evidence>
<evidence type="ECO:0000259" key="1">
    <source>
        <dbReference type="Pfam" id="PF01693"/>
    </source>
</evidence>
<proteinExistence type="predicted"/>
<feature type="domain" description="Ribonuclease H1 N-terminal" evidence="1">
    <location>
        <begin position="18"/>
        <end position="53"/>
    </location>
</feature>
<protein>
    <submittedName>
        <fullName evidence="2">RNase H1/viroplasmin domain-containing protein</fullName>
    </submittedName>
</protein>
<dbReference type="RefSeq" id="WP_273642325.1">
    <property type="nucleotide sequence ID" value="NZ_JAQQXP010000003.1"/>
</dbReference>
<name>A0ABT5L6J2_9ALTE</name>
<accession>A0ABT5L6J2</accession>